<feature type="chain" id="PRO_5029830664" description="Hemophore-related protein" evidence="1">
    <location>
        <begin position="37"/>
        <end position="119"/>
    </location>
</feature>
<reference evidence="2" key="1">
    <citation type="journal article" date="2019" name="Emerg. Microbes Infect.">
        <title>Comprehensive subspecies identification of 175 nontuberculous mycobacteria species based on 7547 genomic profiles.</title>
        <authorList>
            <person name="Matsumoto Y."/>
            <person name="Kinjo T."/>
            <person name="Motooka D."/>
            <person name="Nabeya D."/>
            <person name="Jung N."/>
            <person name="Uechi K."/>
            <person name="Horii T."/>
            <person name="Iida T."/>
            <person name="Fujita J."/>
            <person name="Nakamura S."/>
        </authorList>
    </citation>
    <scope>NUCLEOTIDE SEQUENCE [LARGE SCALE GENOMIC DNA]</scope>
    <source>
        <strain evidence="2">JCM 13671</strain>
    </source>
</reference>
<dbReference type="Proteomes" id="UP000466931">
    <property type="component" value="Chromosome"/>
</dbReference>
<keyword evidence="1" id="KW-0732">Signal</keyword>
<protein>
    <recommendedName>
        <fullName evidence="4">Hemophore-related protein</fullName>
    </recommendedName>
</protein>
<dbReference type="EMBL" id="AP022612">
    <property type="protein sequence ID" value="BBZ33595.1"/>
    <property type="molecule type" value="Genomic_DNA"/>
</dbReference>
<accession>A0A7I7XWA6</accession>
<evidence type="ECO:0000313" key="2">
    <source>
        <dbReference type="EMBL" id="BBZ33595.1"/>
    </source>
</evidence>
<proteinExistence type="predicted"/>
<keyword evidence="3" id="KW-1185">Reference proteome</keyword>
<sequence>MKGRHSRMKATKVIGSVICTGAAAVAMLAGSGIASAQPDVESIVNSSCTYPQVMRALNATNPQVARDFEASSMATQWLQQLIAAGPDQRRQMIAQIQGFQGIQTYTTVINQVANSCQNY</sequence>
<dbReference type="GO" id="GO:0020037">
    <property type="term" value="F:heme binding"/>
    <property type="evidence" value="ECO:0007669"/>
    <property type="project" value="InterPro"/>
</dbReference>
<dbReference type="InterPro" id="IPR032407">
    <property type="entry name" value="MHB"/>
</dbReference>
<dbReference type="NCBIfam" id="TIGR04529">
    <property type="entry name" value="MTB_hemophore"/>
    <property type="match status" value="1"/>
</dbReference>
<evidence type="ECO:0000256" key="1">
    <source>
        <dbReference type="SAM" id="SignalP"/>
    </source>
</evidence>
<feature type="signal peptide" evidence="1">
    <location>
        <begin position="1"/>
        <end position="36"/>
    </location>
</feature>
<reference evidence="2" key="2">
    <citation type="submission" date="2020-02" db="EMBL/GenBank/DDBJ databases">
        <authorList>
            <person name="Matsumoto Y."/>
            <person name="Motooka D."/>
            <person name="Nakamura S."/>
        </authorList>
    </citation>
    <scope>NUCLEOTIDE SEQUENCE</scope>
    <source>
        <strain evidence="2">JCM 13671</strain>
    </source>
</reference>
<gene>
    <name evidence="2" type="ORF">MCNF_22000</name>
</gene>
<evidence type="ECO:0000313" key="3">
    <source>
        <dbReference type="Proteomes" id="UP000466931"/>
    </source>
</evidence>
<evidence type="ECO:0008006" key="4">
    <source>
        <dbReference type="Google" id="ProtNLM"/>
    </source>
</evidence>
<dbReference type="AlphaFoldDB" id="A0A7I7XWA6"/>
<organism evidence="2 3">
    <name type="scientific">Mycolicibacterium confluentis</name>
    <dbReference type="NCBI Taxonomy" id="28047"/>
    <lineage>
        <taxon>Bacteria</taxon>
        <taxon>Bacillati</taxon>
        <taxon>Actinomycetota</taxon>
        <taxon>Actinomycetes</taxon>
        <taxon>Mycobacteriales</taxon>
        <taxon>Mycobacteriaceae</taxon>
        <taxon>Mycolicibacterium</taxon>
    </lineage>
</organism>
<name>A0A7I7XWA6_9MYCO</name>